<accession>A0A6A0A0C4</accession>
<reference evidence="1 2" key="1">
    <citation type="submission" date="2020-02" db="EMBL/GenBank/DDBJ databases">
        <title>Draft genome sequence of Haematococcus lacustris strain NIES-144.</title>
        <authorList>
            <person name="Morimoto D."/>
            <person name="Nakagawa S."/>
            <person name="Yoshida T."/>
            <person name="Sawayama S."/>
        </authorList>
    </citation>
    <scope>NUCLEOTIDE SEQUENCE [LARGE SCALE GENOMIC DNA]</scope>
    <source>
        <strain evidence="1 2">NIES-144</strain>
    </source>
</reference>
<sequence length="177" mass="19498">MQSCCREAHSPGLDHGRLIGFKWVQGGRVRPSKSVIPIGLMCCHLHVPSCCQQIMTGQQPDMGCGSWYSLHTTLHSGPAPHHTASCEMSVPATARCVDDCTKQGQAILLAHSVEKVRSCSRKLPRKRSRHTAAATLRRRTMCKRPTTPAHNLRPNTFLQHTFLTASHRGSSGNEALR</sequence>
<evidence type="ECO:0000313" key="2">
    <source>
        <dbReference type="Proteomes" id="UP000485058"/>
    </source>
</evidence>
<comment type="caution">
    <text evidence="1">The sequence shown here is derived from an EMBL/GenBank/DDBJ whole genome shotgun (WGS) entry which is preliminary data.</text>
</comment>
<gene>
    <name evidence="1" type="ORF">HaLaN_25576</name>
</gene>
<name>A0A6A0A0C4_HAELA</name>
<proteinExistence type="predicted"/>
<dbReference type="EMBL" id="BLLF01003418">
    <property type="protein sequence ID" value="GFH27280.1"/>
    <property type="molecule type" value="Genomic_DNA"/>
</dbReference>
<dbReference type="AlphaFoldDB" id="A0A6A0A0C4"/>
<protein>
    <submittedName>
        <fullName evidence="1">Uncharacterized protein</fullName>
    </submittedName>
</protein>
<keyword evidence="2" id="KW-1185">Reference proteome</keyword>
<dbReference type="Proteomes" id="UP000485058">
    <property type="component" value="Unassembled WGS sequence"/>
</dbReference>
<organism evidence="1 2">
    <name type="scientific">Haematococcus lacustris</name>
    <name type="common">Green alga</name>
    <name type="synonym">Haematococcus pluvialis</name>
    <dbReference type="NCBI Taxonomy" id="44745"/>
    <lineage>
        <taxon>Eukaryota</taxon>
        <taxon>Viridiplantae</taxon>
        <taxon>Chlorophyta</taxon>
        <taxon>core chlorophytes</taxon>
        <taxon>Chlorophyceae</taxon>
        <taxon>CS clade</taxon>
        <taxon>Chlamydomonadales</taxon>
        <taxon>Haematococcaceae</taxon>
        <taxon>Haematococcus</taxon>
    </lineage>
</organism>
<evidence type="ECO:0000313" key="1">
    <source>
        <dbReference type="EMBL" id="GFH27280.1"/>
    </source>
</evidence>